<dbReference type="EMBL" id="NBSK02000004">
    <property type="protein sequence ID" value="KAJ0210394.1"/>
    <property type="molecule type" value="Genomic_DNA"/>
</dbReference>
<gene>
    <name evidence="1" type="ORF">LSAT_V11C400159720</name>
</gene>
<dbReference type="SUPFAM" id="SSF53448">
    <property type="entry name" value="Nucleotide-diphospho-sugar transferases"/>
    <property type="match status" value="1"/>
</dbReference>
<evidence type="ECO:0000313" key="1">
    <source>
        <dbReference type="EMBL" id="KAJ0210394.1"/>
    </source>
</evidence>
<evidence type="ECO:0000313" key="2">
    <source>
        <dbReference type="Proteomes" id="UP000235145"/>
    </source>
</evidence>
<name>A0A9R1XHP7_LACSA</name>
<protein>
    <submittedName>
        <fullName evidence="1">Uncharacterized protein</fullName>
    </submittedName>
</protein>
<dbReference type="AlphaFoldDB" id="A0A9R1XHP7"/>
<sequence>MFQEKVACLADNDDKLFVDPNTKYIIQTKPHGHGDVHSLLYSSGFLEEWCVYIFLFDWFLFLLEHLSHYSLLSYLFRKEASLRWAVFFQDTNGQFLQHWELLQLKSIMLILFLFLAKPNLLDLMGLDGGDDNNVIVPVDQPAAG</sequence>
<organism evidence="1 2">
    <name type="scientific">Lactuca sativa</name>
    <name type="common">Garden lettuce</name>
    <dbReference type="NCBI Taxonomy" id="4236"/>
    <lineage>
        <taxon>Eukaryota</taxon>
        <taxon>Viridiplantae</taxon>
        <taxon>Streptophyta</taxon>
        <taxon>Embryophyta</taxon>
        <taxon>Tracheophyta</taxon>
        <taxon>Spermatophyta</taxon>
        <taxon>Magnoliopsida</taxon>
        <taxon>eudicotyledons</taxon>
        <taxon>Gunneridae</taxon>
        <taxon>Pentapetalae</taxon>
        <taxon>asterids</taxon>
        <taxon>campanulids</taxon>
        <taxon>Asterales</taxon>
        <taxon>Asteraceae</taxon>
        <taxon>Cichorioideae</taxon>
        <taxon>Cichorieae</taxon>
        <taxon>Lactucinae</taxon>
        <taxon>Lactuca</taxon>
    </lineage>
</organism>
<comment type="caution">
    <text evidence="1">The sequence shown here is derived from an EMBL/GenBank/DDBJ whole genome shotgun (WGS) entry which is preliminary data.</text>
</comment>
<dbReference type="Gene3D" id="3.90.550.10">
    <property type="entry name" value="Spore Coat Polysaccharide Biosynthesis Protein SpsA, Chain A"/>
    <property type="match status" value="1"/>
</dbReference>
<dbReference type="Proteomes" id="UP000235145">
    <property type="component" value="Unassembled WGS sequence"/>
</dbReference>
<accession>A0A9R1XHP7</accession>
<proteinExistence type="predicted"/>
<keyword evidence="2" id="KW-1185">Reference proteome</keyword>
<dbReference type="InterPro" id="IPR029044">
    <property type="entry name" value="Nucleotide-diphossugar_trans"/>
</dbReference>
<reference evidence="1 2" key="1">
    <citation type="journal article" date="2017" name="Nat. Commun.">
        <title>Genome assembly with in vitro proximity ligation data and whole-genome triplication in lettuce.</title>
        <authorList>
            <person name="Reyes-Chin-Wo S."/>
            <person name="Wang Z."/>
            <person name="Yang X."/>
            <person name="Kozik A."/>
            <person name="Arikit S."/>
            <person name="Song C."/>
            <person name="Xia L."/>
            <person name="Froenicke L."/>
            <person name="Lavelle D.O."/>
            <person name="Truco M.J."/>
            <person name="Xia R."/>
            <person name="Zhu S."/>
            <person name="Xu C."/>
            <person name="Xu H."/>
            <person name="Xu X."/>
            <person name="Cox K."/>
            <person name="Korf I."/>
            <person name="Meyers B.C."/>
            <person name="Michelmore R.W."/>
        </authorList>
    </citation>
    <scope>NUCLEOTIDE SEQUENCE [LARGE SCALE GENOMIC DNA]</scope>
    <source>
        <strain evidence="2">cv. Salinas</strain>
        <tissue evidence="1">Seedlings</tissue>
    </source>
</reference>